<reference evidence="3 5" key="2">
    <citation type="submission" date="2019-03" db="EMBL/GenBank/DDBJ databases">
        <title>Genomic Encyclopedia of Type Strains, Phase IV (KMG-IV): sequencing the most valuable type-strain genomes for metagenomic binning, comparative biology and taxonomic classification.</title>
        <authorList>
            <person name="Goeker M."/>
        </authorList>
    </citation>
    <scope>NUCLEOTIDE SEQUENCE [LARGE SCALE GENOMIC DNA]</scope>
    <source>
        <strain evidence="3 5">DSM 101483</strain>
    </source>
</reference>
<dbReference type="InterPro" id="IPR020843">
    <property type="entry name" value="ER"/>
</dbReference>
<gene>
    <name evidence="2" type="ORF">AWY79_07600</name>
    <name evidence="3" type="ORF">EDC59_101390</name>
</gene>
<reference evidence="2 4" key="1">
    <citation type="journal article" date="2016" name="Front. Microbiol.">
        <title>Genome Sequence of the Piezophilic, Mesophilic Sulfate-Reducing Bacterium Desulfovibrio indicus J2T.</title>
        <authorList>
            <person name="Cao J."/>
            <person name="Maignien L."/>
            <person name="Shao Z."/>
            <person name="Alain K."/>
            <person name="Jebbar M."/>
        </authorList>
    </citation>
    <scope>NUCLEOTIDE SEQUENCE [LARGE SCALE GENOMIC DNA]</scope>
    <source>
        <strain evidence="2 4">J2</strain>
    </source>
</reference>
<dbReference type="RefSeq" id="WP_066802135.1">
    <property type="nucleotide sequence ID" value="NZ_CP014206.1"/>
</dbReference>
<keyword evidence="4" id="KW-1185">Reference proteome</keyword>
<evidence type="ECO:0000313" key="2">
    <source>
        <dbReference type="EMBL" id="AMK10987.1"/>
    </source>
</evidence>
<evidence type="ECO:0000313" key="3">
    <source>
        <dbReference type="EMBL" id="TDT91987.1"/>
    </source>
</evidence>
<dbReference type="InterPro" id="IPR013154">
    <property type="entry name" value="ADH-like_N"/>
</dbReference>
<accession>A0A126QME7</accession>
<evidence type="ECO:0000313" key="4">
    <source>
        <dbReference type="Proteomes" id="UP000055611"/>
    </source>
</evidence>
<dbReference type="Proteomes" id="UP000295506">
    <property type="component" value="Unassembled WGS sequence"/>
</dbReference>
<evidence type="ECO:0000313" key="5">
    <source>
        <dbReference type="Proteomes" id="UP000295506"/>
    </source>
</evidence>
<dbReference type="AlphaFoldDB" id="A0A126QME7"/>
<protein>
    <submittedName>
        <fullName evidence="3">NADPH2:quinone reductase</fullName>
    </submittedName>
    <submittedName>
        <fullName evidence="2">Quinone oxidoreductase</fullName>
    </submittedName>
</protein>
<dbReference type="SMART" id="SM00829">
    <property type="entry name" value="PKS_ER"/>
    <property type="match status" value="1"/>
</dbReference>
<dbReference type="InterPro" id="IPR011032">
    <property type="entry name" value="GroES-like_sf"/>
</dbReference>
<name>A0A126QME7_9BACT</name>
<dbReference type="EMBL" id="SOBK01000001">
    <property type="protein sequence ID" value="TDT91987.1"/>
    <property type="molecule type" value="Genomic_DNA"/>
</dbReference>
<dbReference type="OrthoDB" id="9787435at2"/>
<dbReference type="Pfam" id="PF08240">
    <property type="entry name" value="ADH_N"/>
    <property type="match status" value="1"/>
</dbReference>
<dbReference type="Pfam" id="PF13602">
    <property type="entry name" value="ADH_zinc_N_2"/>
    <property type="match status" value="1"/>
</dbReference>
<dbReference type="EMBL" id="CP014206">
    <property type="protein sequence ID" value="AMK10987.1"/>
    <property type="molecule type" value="Genomic_DNA"/>
</dbReference>
<dbReference type="CDD" id="cd08272">
    <property type="entry name" value="MDR6"/>
    <property type="match status" value="1"/>
</dbReference>
<dbReference type="Proteomes" id="UP000055611">
    <property type="component" value="Chromosome"/>
</dbReference>
<dbReference type="InterPro" id="IPR036291">
    <property type="entry name" value="NAD(P)-bd_dom_sf"/>
</dbReference>
<feature type="domain" description="Enoyl reductase (ER)" evidence="1">
    <location>
        <begin position="10"/>
        <end position="327"/>
    </location>
</feature>
<dbReference type="PANTHER" id="PTHR11695">
    <property type="entry name" value="ALCOHOL DEHYDROGENASE RELATED"/>
    <property type="match status" value="1"/>
</dbReference>
<proteinExistence type="predicted"/>
<dbReference type="Gene3D" id="3.90.180.10">
    <property type="entry name" value="Medium-chain alcohol dehydrogenases, catalytic domain"/>
    <property type="match status" value="1"/>
</dbReference>
<evidence type="ECO:0000259" key="1">
    <source>
        <dbReference type="SMART" id="SM00829"/>
    </source>
</evidence>
<dbReference type="SUPFAM" id="SSF51735">
    <property type="entry name" value="NAD(P)-binding Rossmann-fold domains"/>
    <property type="match status" value="1"/>
</dbReference>
<dbReference type="SUPFAM" id="SSF50129">
    <property type="entry name" value="GroES-like"/>
    <property type="match status" value="1"/>
</dbReference>
<dbReference type="PANTHER" id="PTHR11695:SF294">
    <property type="entry name" value="RETICULON-4-INTERACTING PROTEIN 1, MITOCHONDRIAL"/>
    <property type="match status" value="1"/>
</dbReference>
<dbReference type="InterPro" id="IPR050700">
    <property type="entry name" value="YIM1/Zinc_Alcohol_DH_Fams"/>
</dbReference>
<sequence>MKAMLLEQYGPEPVFAERDLPMPEPGPGEVLIKVAGTSLNPIDNKIATLGSALAFAPDAPAVLGMDVSGTVAGVGEGVTRLAEGDPVFGCAGGVRGIPGALAEYMVADQHLLAAPPECMDLADAATLPLVSITAWLALFNKGGLRRGERLLVHGGAGGVGHMAVQLGVHAGAEVYATVSSPDKAAVVEALGGIPIDYRETPVAEYVADCTGGEGFDLVFDTVGGPTLDASFEGARIDGRVVSTVTRSTHDLSLMHAKSLSLHVVFMLLPLITGKGRGLHGRILADVAGLVDDDRLAVLLDERSFGFREIAEAHRYWQRGEAMGKIAVSVSG</sequence>
<dbReference type="KEGG" id="dej:AWY79_07600"/>
<dbReference type="GO" id="GO:0016491">
    <property type="term" value="F:oxidoreductase activity"/>
    <property type="evidence" value="ECO:0007669"/>
    <property type="project" value="InterPro"/>
</dbReference>
<organism evidence="3 5">
    <name type="scientific">Pseudodesulfovibrio indicus</name>
    <dbReference type="NCBI Taxonomy" id="1716143"/>
    <lineage>
        <taxon>Bacteria</taxon>
        <taxon>Pseudomonadati</taxon>
        <taxon>Thermodesulfobacteriota</taxon>
        <taxon>Desulfovibrionia</taxon>
        <taxon>Desulfovibrionales</taxon>
        <taxon>Desulfovibrionaceae</taxon>
    </lineage>
</organism>
<dbReference type="Gene3D" id="3.40.50.720">
    <property type="entry name" value="NAD(P)-binding Rossmann-like Domain"/>
    <property type="match status" value="1"/>
</dbReference>